<sequence>MLKKLMILMVLIGMFVAIYLSASGHLASTSEESTVAKDASALRKAVDDCAGIADNAVANMTAIVEFQKLEIQGRKINVIRRCMADHGFTENPGWLRFATPVAHADALAQKISDDEAIENLRRKSMMELDESSNSPIYWKRR</sequence>
<protein>
    <submittedName>
        <fullName evidence="1">Uncharacterized protein</fullName>
    </submittedName>
</protein>
<dbReference type="STRING" id="1581680.BN1209_0637"/>
<evidence type="ECO:0000313" key="1">
    <source>
        <dbReference type="EMBL" id="CEN55680.1"/>
    </source>
</evidence>
<dbReference type="EMBL" id="LN794158">
    <property type="protein sequence ID" value="CEN55680.1"/>
    <property type="molecule type" value="Genomic_DNA"/>
</dbReference>
<accession>A0A0B7ITS6</accession>
<name>A0A0B7ITS6_9PROT</name>
<gene>
    <name evidence="1" type="ORF">BN1209_0637</name>
</gene>
<dbReference type="AlphaFoldDB" id="A0A0B7ITS6"/>
<keyword evidence="2" id="KW-1185">Reference proteome</keyword>
<dbReference type="HOGENOM" id="CLU_152496_0_0_4"/>
<dbReference type="KEGG" id="mbac:BN1209_0637"/>
<dbReference type="OrthoDB" id="8537904at2"/>
<proteinExistence type="predicted"/>
<dbReference type="Proteomes" id="UP000056322">
    <property type="component" value="Chromosome 1"/>
</dbReference>
<reference evidence="2" key="1">
    <citation type="submission" date="2014-12" db="EMBL/GenBank/DDBJ databases">
        <authorList>
            <person name="Salcher M.M."/>
        </authorList>
    </citation>
    <scope>NUCLEOTIDE SEQUENCE [LARGE SCALE GENOMIC DNA]</scope>
    <source>
        <strain evidence="2">MMS-10A-171</strain>
    </source>
</reference>
<evidence type="ECO:0000313" key="2">
    <source>
        <dbReference type="Proteomes" id="UP000056322"/>
    </source>
</evidence>
<organism evidence="1 2">
    <name type="scientific">Candidatus Methylopumilus turicensis</name>
    <dbReference type="NCBI Taxonomy" id="1581680"/>
    <lineage>
        <taxon>Bacteria</taxon>
        <taxon>Pseudomonadati</taxon>
        <taxon>Pseudomonadota</taxon>
        <taxon>Betaproteobacteria</taxon>
        <taxon>Nitrosomonadales</taxon>
        <taxon>Methylophilaceae</taxon>
        <taxon>Candidatus Methylopumilus</taxon>
    </lineage>
</organism>
<dbReference type="RefSeq" id="WP_045750916.1">
    <property type="nucleotide sequence ID" value="NZ_LN794158.1"/>
</dbReference>